<name>A0A8X6VCQ3_TRICX</name>
<dbReference type="EMBL" id="BMAU01021225">
    <property type="protein sequence ID" value="GFY01325.1"/>
    <property type="molecule type" value="Genomic_DNA"/>
</dbReference>
<evidence type="ECO:0000313" key="1">
    <source>
        <dbReference type="EMBL" id="GFY01325.1"/>
    </source>
</evidence>
<sequence length="267" mass="29950">MAFLEKAEKQDLILLVEDLGPRVSDKMTVIDLKNIIIGSKDYEEEFVKAYLSVISEESVERETEEKIARQHAIEQLRWESELHKLRLEIESIRSNVRRTSCAEDPKKTSSNYRISVGRAEEHVRETSPAVLMAEATIPVTTPIKEEKGRDDLRVVHVKGEQGILNAAIDTGARIPVVIADVVEGQNVDNKGTIQITSAFGEHEIGEFKGSNMEISDLRHGVVPISKNLVNDMLICSSDYEGLIKNSGLIHNPAIFKNLQRKKELLVQ</sequence>
<evidence type="ECO:0008006" key="3">
    <source>
        <dbReference type="Google" id="ProtNLM"/>
    </source>
</evidence>
<protein>
    <recommendedName>
        <fullName evidence="3">Peptidase A2 domain-containing protein</fullName>
    </recommendedName>
</protein>
<dbReference type="AlphaFoldDB" id="A0A8X6VCQ3"/>
<proteinExistence type="predicted"/>
<accession>A0A8X6VCQ3</accession>
<comment type="caution">
    <text evidence="1">The sequence shown here is derived from an EMBL/GenBank/DDBJ whole genome shotgun (WGS) entry which is preliminary data.</text>
</comment>
<gene>
    <name evidence="1" type="ORF">TNCV_5077911</name>
</gene>
<organism evidence="1 2">
    <name type="scientific">Trichonephila clavipes</name>
    <name type="common">Golden silk orbweaver</name>
    <name type="synonym">Nephila clavipes</name>
    <dbReference type="NCBI Taxonomy" id="2585209"/>
    <lineage>
        <taxon>Eukaryota</taxon>
        <taxon>Metazoa</taxon>
        <taxon>Ecdysozoa</taxon>
        <taxon>Arthropoda</taxon>
        <taxon>Chelicerata</taxon>
        <taxon>Arachnida</taxon>
        <taxon>Araneae</taxon>
        <taxon>Araneomorphae</taxon>
        <taxon>Entelegynae</taxon>
        <taxon>Araneoidea</taxon>
        <taxon>Nephilidae</taxon>
        <taxon>Trichonephila</taxon>
    </lineage>
</organism>
<keyword evidence="2" id="KW-1185">Reference proteome</keyword>
<dbReference type="Proteomes" id="UP000887159">
    <property type="component" value="Unassembled WGS sequence"/>
</dbReference>
<evidence type="ECO:0000313" key="2">
    <source>
        <dbReference type="Proteomes" id="UP000887159"/>
    </source>
</evidence>
<reference evidence="1" key="1">
    <citation type="submission" date="2020-08" db="EMBL/GenBank/DDBJ databases">
        <title>Multicomponent nature underlies the extraordinary mechanical properties of spider dragline silk.</title>
        <authorList>
            <person name="Kono N."/>
            <person name="Nakamura H."/>
            <person name="Mori M."/>
            <person name="Yoshida Y."/>
            <person name="Ohtoshi R."/>
            <person name="Malay A.D."/>
            <person name="Moran D.A.P."/>
            <person name="Tomita M."/>
            <person name="Numata K."/>
            <person name="Arakawa K."/>
        </authorList>
    </citation>
    <scope>NUCLEOTIDE SEQUENCE</scope>
</reference>